<comment type="caution">
    <text evidence="2">The sequence shown here is derived from an EMBL/GenBank/DDBJ whole genome shotgun (WGS) entry which is preliminary data.</text>
</comment>
<proteinExistence type="predicted"/>
<dbReference type="AlphaFoldDB" id="A0A3M7SZ16"/>
<feature type="domain" description="Exosome-associated factor Rrp6 N-terminal" evidence="1">
    <location>
        <begin position="9"/>
        <end position="95"/>
    </location>
</feature>
<keyword evidence="3" id="KW-1185">Reference proteome</keyword>
<dbReference type="GO" id="GO:0006396">
    <property type="term" value="P:RNA processing"/>
    <property type="evidence" value="ECO:0007669"/>
    <property type="project" value="InterPro"/>
</dbReference>
<dbReference type="STRING" id="10195.A0A3M7SZ16"/>
<evidence type="ECO:0000313" key="2">
    <source>
        <dbReference type="EMBL" id="RNA40935.1"/>
    </source>
</evidence>
<dbReference type="EMBL" id="REGN01000565">
    <property type="protein sequence ID" value="RNA40935.1"/>
    <property type="molecule type" value="Genomic_DNA"/>
</dbReference>
<evidence type="ECO:0000313" key="3">
    <source>
        <dbReference type="Proteomes" id="UP000276133"/>
    </source>
</evidence>
<gene>
    <name evidence="2" type="ORF">BpHYR1_035723</name>
</gene>
<name>A0A3M7SZ16_BRAPC</name>
<dbReference type="Pfam" id="PF08066">
    <property type="entry name" value="PMC2NT"/>
    <property type="match status" value="1"/>
</dbReference>
<dbReference type="InterPro" id="IPR012588">
    <property type="entry name" value="Exosome-assoc_fac_Rrp6_N"/>
</dbReference>
<organism evidence="2 3">
    <name type="scientific">Brachionus plicatilis</name>
    <name type="common">Marine rotifer</name>
    <name type="synonym">Brachionus muelleri</name>
    <dbReference type="NCBI Taxonomy" id="10195"/>
    <lineage>
        <taxon>Eukaryota</taxon>
        <taxon>Metazoa</taxon>
        <taxon>Spiralia</taxon>
        <taxon>Gnathifera</taxon>
        <taxon>Rotifera</taxon>
        <taxon>Eurotatoria</taxon>
        <taxon>Monogononta</taxon>
        <taxon>Pseudotrocha</taxon>
        <taxon>Ploima</taxon>
        <taxon>Brachionidae</taxon>
        <taxon>Brachionus</taxon>
    </lineage>
</organism>
<evidence type="ECO:0000259" key="1">
    <source>
        <dbReference type="Pfam" id="PF08066"/>
    </source>
</evidence>
<dbReference type="OrthoDB" id="2250022at2759"/>
<reference evidence="2 3" key="1">
    <citation type="journal article" date="2018" name="Sci. Rep.">
        <title>Genomic signatures of local adaptation to the degree of environmental predictability in rotifers.</title>
        <authorList>
            <person name="Franch-Gras L."/>
            <person name="Hahn C."/>
            <person name="Garcia-Roger E.M."/>
            <person name="Carmona M.J."/>
            <person name="Serra M."/>
            <person name="Gomez A."/>
        </authorList>
    </citation>
    <scope>NUCLEOTIDE SEQUENCE [LARGE SCALE GENOMIC DNA]</scope>
    <source>
        <strain evidence="2">HYR1</strain>
    </source>
</reference>
<accession>A0A3M7SZ16</accession>
<dbReference type="GO" id="GO:0000176">
    <property type="term" value="C:nuclear exosome (RNase complex)"/>
    <property type="evidence" value="ECO:0007669"/>
    <property type="project" value="InterPro"/>
</dbReference>
<feature type="non-terminal residue" evidence="2">
    <location>
        <position position="1"/>
    </location>
</feature>
<protein>
    <submittedName>
        <fullName evidence="2">Exosome component 10</fullName>
    </submittedName>
</protein>
<dbReference type="Proteomes" id="UP000276133">
    <property type="component" value="Unassembled WGS sequence"/>
</dbReference>
<sequence length="150" mass="17153">TFSARIKDTVAASSKLGLKESDLEYFLAFPSFQDFISKQNDRILRLMGQVLKNQNVKKSNFNSTKLDDEERIDLLTDINDQLIEKLGIKLDELQGLRKKTETEMKLTVTTLNATSRNINTSWNKDAGMIINKDQAKNLQQTVNRQNTTIK</sequence>